<dbReference type="Proteomes" id="UP000658320">
    <property type="component" value="Unassembled WGS sequence"/>
</dbReference>
<dbReference type="AlphaFoldDB" id="A0A918FKF5"/>
<accession>A0A918FKF5</accession>
<proteinExistence type="predicted"/>
<name>A0A918FKF5_9ACTN</name>
<feature type="region of interest" description="Disordered" evidence="1">
    <location>
        <begin position="1"/>
        <end position="30"/>
    </location>
</feature>
<protein>
    <submittedName>
        <fullName evidence="2">Uncharacterized protein</fullName>
    </submittedName>
</protein>
<reference evidence="2" key="2">
    <citation type="submission" date="2020-09" db="EMBL/GenBank/DDBJ databases">
        <authorList>
            <person name="Sun Q."/>
            <person name="Ohkuma M."/>
        </authorList>
    </citation>
    <scope>NUCLEOTIDE SEQUENCE</scope>
    <source>
        <strain evidence="2">JCM 4346</strain>
    </source>
</reference>
<gene>
    <name evidence="2" type="ORF">GCM10010251_74410</name>
</gene>
<reference evidence="2" key="1">
    <citation type="journal article" date="2014" name="Int. J. Syst. Evol. Microbiol.">
        <title>Complete genome sequence of Corynebacterium casei LMG S-19264T (=DSM 44701T), isolated from a smear-ripened cheese.</title>
        <authorList>
            <consortium name="US DOE Joint Genome Institute (JGI-PGF)"/>
            <person name="Walter F."/>
            <person name="Albersmeier A."/>
            <person name="Kalinowski J."/>
            <person name="Ruckert C."/>
        </authorList>
    </citation>
    <scope>NUCLEOTIDE SEQUENCE</scope>
    <source>
        <strain evidence="2">JCM 4346</strain>
    </source>
</reference>
<comment type="caution">
    <text evidence="2">The sequence shown here is derived from an EMBL/GenBank/DDBJ whole genome shotgun (WGS) entry which is preliminary data.</text>
</comment>
<evidence type="ECO:0000256" key="1">
    <source>
        <dbReference type="SAM" id="MobiDB-lite"/>
    </source>
</evidence>
<evidence type="ECO:0000313" key="3">
    <source>
        <dbReference type="Proteomes" id="UP000658320"/>
    </source>
</evidence>
<dbReference type="EMBL" id="BMSX01000022">
    <property type="protein sequence ID" value="GGR46414.1"/>
    <property type="molecule type" value="Genomic_DNA"/>
</dbReference>
<organism evidence="2 3">
    <name type="scientific">Streptomyces aurantiogriseus</name>
    <dbReference type="NCBI Taxonomy" id="66870"/>
    <lineage>
        <taxon>Bacteria</taxon>
        <taxon>Bacillati</taxon>
        <taxon>Actinomycetota</taxon>
        <taxon>Actinomycetes</taxon>
        <taxon>Kitasatosporales</taxon>
        <taxon>Streptomycetaceae</taxon>
        <taxon>Streptomyces</taxon>
    </lineage>
</organism>
<sequence>MLRTWADRSLRVPARQSAARPGLPGAPWGMSLGDRGGVARSYLTPDAQWHTIWRGMANPGE</sequence>
<feature type="compositionally biased region" description="Basic and acidic residues" evidence="1">
    <location>
        <begin position="1"/>
        <end position="10"/>
    </location>
</feature>
<keyword evidence="3" id="KW-1185">Reference proteome</keyword>
<evidence type="ECO:0000313" key="2">
    <source>
        <dbReference type="EMBL" id="GGR46414.1"/>
    </source>
</evidence>